<gene>
    <name evidence="2" type="ORF">CTA1_5391</name>
</gene>
<sequence length="66" mass="7097">MRDSTQKQSSNSKKTTASHRAIPVSRPQIQLALTDRIRQRPHNEAGDNSLDMLRVTARAVGAGGGG</sequence>
<comment type="caution">
    <text evidence="2">The sequence shown here is derived from an EMBL/GenBank/DDBJ whole genome shotgun (WGS) entry which is preliminary data.</text>
</comment>
<evidence type="ECO:0000313" key="2">
    <source>
        <dbReference type="EMBL" id="TKW57092.1"/>
    </source>
</evidence>
<evidence type="ECO:0000256" key="1">
    <source>
        <dbReference type="SAM" id="MobiDB-lite"/>
    </source>
</evidence>
<reference evidence="2 3" key="1">
    <citation type="journal article" date="2019" name="PLoS ONE">
        <title>Comparative genome analysis indicates high evolutionary potential of pathogenicity genes in Colletotrichum tanaceti.</title>
        <authorList>
            <person name="Lelwala R.V."/>
            <person name="Korhonen P.K."/>
            <person name="Young N.D."/>
            <person name="Scott J.B."/>
            <person name="Ades P.A."/>
            <person name="Gasser R.B."/>
            <person name="Taylor P.W.J."/>
        </authorList>
    </citation>
    <scope>NUCLEOTIDE SEQUENCE [LARGE SCALE GENOMIC DNA]</scope>
    <source>
        <strain evidence="2">BRIP57314</strain>
    </source>
</reference>
<accession>A0A4U6XN35</accession>
<dbReference type="EMBL" id="PJEX01000051">
    <property type="protein sequence ID" value="TKW57092.1"/>
    <property type="molecule type" value="Genomic_DNA"/>
</dbReference>
<keyword evidence="3" id="KW-1185">Reference proteome</keyword>
<name>A0A4U6XN35_9PEZI</name>
<feature type="compositionally biased region" description="Low complexity" evidence="1">
    <location>
        <begin position="1"/>
        <end position="15"/>
    </location>
</feature>
<proteinExistence type="predicted"/>
<protein>
    <submittedName>
        <fullName evidence="2">Uncharacterized protein</fullName>
    </submittedName>
</protein>
<dbReference type="AlphaFoldDB" id="A0A4U6XN35"/>
<evidence type="ECO:0000313" key="3">
    <source>
        <dbReference type="Proteomes" id="UP000310108"/>
    </source>
</evidence>
<feature type="region of interest" description="Disordered" evidence="1">
    <location>
        <begin position="1"/>
        <end position="29"/>
    </location>
</feature>
<dbReference type="Proteomes" id="UP000310108">
    <property type="component" value="Unassembled WGS sequence"/>
</dbReference>
<organism evidence="2 3">
    <name type="scientific">Colletotrichum tanaceti</name>
    <dbReference type="NCBI Taxonomy" id="1306861"/>
    <lineage>
        <taxon>Eukaryota</taxon>
        <taxon>Fungi</taxon>
        <taxon>Dikarya</taxon>
        <taxon>Ascomycota</taxon>
        <taxon>Pezizomycotina</taxon>
        <taxon>Sordariomycetes</taxon>
        <taxon>Hypocreomycetidae</taxon>
        <taxon>Glomerellales</taxon>
        <taxon>Glomerellaceae</taxon>
        <taxon>Colletotrichum</taxon>
        <taxon>Colletotrichum destructivum species complex</taxon>
    </lineage>
</organism>